<sequence>MADFLSAMVIIACLLLPFVAMPLLWRRMKRVRDRAYRQSRERAPGHATPWEGTSEAEDGVGITRKSDANDDLIELGDRGRHSRWPLTNE</sequence>
<feature type="transmembrane region" description="Helical" evidence="2">
    <location>
        <begin position="6"/>
        <end position="25"/>
    </location>
</feature>
<evidence type="ECO:0000313" key="6">
    <source>
        <dbReference type="Proteomes" id="UP000286681"/>
    </source>
</evidence>
<name>A0A1L6JAS1_9SPHN</name>
<reference evidence="5" key="2">
    <citation type="submission" date="2016-12" db="EMBL/GenBank/DDBJ databases">
        <title>Whole genome sequencing of Sphingomonas sp. ABOJV.</title>
        <authorList>
            <person name="Conlan S."/>
            <person name="Thomas P.J."/>
            <person name="Mullikin J."/>
            <person name="Palmore T.N."/>
            <person name="Frank K.M."/>
            <person name="Segre J.A."/>
        </authorList>
    </citation>
    <scope>NUCLEOTIDE SEQUENCE [LARGE SCALE GENOMIC DNA]</scope>
    <source>
        <strain evidence="5">ABOJV</strain>
    </source>
</reference>
<keyword evidence="5" id="KW-1185">Reference proteome</keyword>
<dbReference type="STRING" id="93064.BRX40_11465"/>
<organism evidence="3 5">
    <name type="scientific">Sphingomonas koreensis</name>
    <dbReference type="NCBI Taxonomy" id="93064"/>
    <lineage>
        <taxon>Bacteria</taxon>
        <taxon>Pseudomonadati</taxon>
        <taxon>Pseudomonadota</taxon>
        <taxon>Alphaproteobacteria</taxon>
        <taxon>Sphingomonadales</taxon>
        <taxon>Sphingomonadaceae</taxon>
        <taxon>Sphingomonas</taxon>
    </lineage>
</organism>
<feature type="region of interest" description="Disordered" evidence="1">
    <location>
        <begin position="36"/>
        <end position="71"/>
    </location>
</feature>
<evidence type="ECO:0000256" key="1">
    <source>
        <dbReference type="SAM" id="MobiDB-lite"/>
    </source>
</evidence>
<proteinExistence type="predicted"/>
<dbReference type="AlphaFoldDB" id="A0A1L6JAS1"/>
<protein>
    <submittedName>
        <fullName evidence="3">Uncharacterized protein</fullName>
    </submittedName>
</protein>
<keyword evidence="2" id="KW-1133">Transmembrane helix</keyword>
<keyword evidence="2" id="KW-0812">Transmembrane</keyword>
<evidence type="ECO:0000313" key="4">
    <source>
        <dbReference type="EMBL" id="RSV04222.1"/>
    </source>
</evidence>
<dbReference type="RefSeq" id="WP_075151661.1">
    <property type="nucleotide sequence ID" value="NZ_CP018820.1"/>
</dbReference>
<dbReference type="EMBL" id="CP018820">
    <property type="protein sequence ID" value="APR52966.1"/>
    <property type="molecule type" value="Genomic_DNA"/>
</dbReference>
<evidence type="ECO:0000256" key="2">
    <source>
        <dbReference type="SAM" id="Phobius"/>
    </source>
</evidence>
<reference evidence="4 6" key="3">
    <citation type="submission" date="2018-07" db="EMBL/GenBank/DDBJ databases">
        <title>Genomic and Epidemiologic Investigation of an Indolent Hospital Outbreak.</title>
        <authorList>
            <person name="Johnson R.C."/>
            <person name="Deming C."/>
            <person name="Conlan S."/>
            <person name="Zellmer C.J."/>
            <person name="Michelin A.V."/>
            <person name="Lee-Lin S."/>
            <person name="Thomas P.J."/>
            <person name="Park M."/>
            <person name="Weingarten R.A."/>
            <person name="Less J."/>
            <person name="Dekker J.P."/>
            <person name="Frank K.M."/>
            <person name="Musser K.A."/>
            <person name="Mcquiston J.R."/>
            <person name="Henderson D.K."/>
            <person name="Lau A.F."/>
            <person name="Palmore T.N."/>
            <person name="Segre J.A."/>
        </authorList>
    </citation>
    <scope>NUCLEOTIDE SEQUENCE [LARGE SCALE GENOMIC DNA]</scope>
    <source>
        <strain evidence="4 6">SK-NIH.Env10_0317</strain>
    </source>
</reference>
<evidence type="ECO:0000313" key="5">
    <source>
        <dbReference type="Proteomes" id="UP000185161"/>
    </source>
</evidence>
<dbReference type="GeneID" id="44133182"/>
<reference evidence="3" key="1">
    <citation type="submission" date="2016-12" db="EMBL/GenBank/DDBJ databases">
        <title>Whole genome sequencing of Sphingomonas koreensis.</title>
        <authorList>
            <person name="Conlan S."/>
            <person name="Thomas P.J."/>
            <person name="Mullikin J."/>
            <person name="Palmore T.N."/>
            <person name="Frank K.M."/>
            <person name="Segre J.A."/>
        </authorList>
    </citation>
    <scope>NUCLEOTIDE SEQUENCE</scope>
    <source>
        <strain evidence="3">ABOJV</strain>
    </source>
</reference>
<accession>A0A1L6JAS1</accession>
<dbReference type="Proteomes" id="UP000286681">
    <property type="component" value="Unassembled WGS sequence"/>
</dbReference>
<dbReference type="KEGG" id="skr:BRX40_11465"/>
<dbReference type="Proteomes" id="UP000185161">
    <property type="component" value="Chromosome"/>
</dbReference>
<keyword evidence="2" id="KW-0472">Membrane</keyword>
<dbReference type="OrthoDB" id="7579020at2"/>
<gene>
    <name evidence="3" type="ORF">BRX40_11465</name>
    <name evidence="4" type="ORF">CA257_09155</name>
</gene>
<evidence type="ECO:0000313" key="3">
    <source>
        <dbReference type="EMBL" id="APR52966.1"/>
    </source>
</evidence>
<dbReference type="EMBL" id="QQWO01000006">
    <property type="protein sequence ID" value="RSV04222.1"/>
    <property type="molecule type" value="Genomic_DNA"/>
</dbReference>